<name>A0A803PJU9_CANSA</name>
<reference evidence="2" key="2">
    <citation type="submission" date="2021-03" db="UniProtKB">
        <authorList>
            <consortium name="EnsemblPlants"/>
        </authorList>
    </citation>
    <scope>IDENTIFICATION</scope>
</reference>
<proteinExistence type="predicted"/>
<dbReference type="EnsemblPlants" id="evm.model.05.1066">
    <property type="protein sequence ID" value="cds.evm.model.05.1066"/>
    <property type="gene ID" value="evm.TU.05.1066"/>
</dbReference>
<feature type="compositionally biased region" description="Basic and acidic residues" evidence="1">
    <location>
        <begin position="1"/>
        <end position="31"/>
    </location>
</feature>
<sequence>MENQQRRGREGSRAVDDGGSIMERKRGEQSGRRWRINNGSKMANLQSFFVFETIEGKFLKAHEDFTRL</sequence>
<dbReference type="EMBL" id="UZAU01000489">
    <property type="status" value="NOT_ANNOTATED_CDS"/>
    <property type="molecule type" value="Genomic_DNA"/>
</dbReference>
<dbReference type="Proteomes" id="UP000596661">
    <property type="component" value="Chromosome 5"/>
</dbReference>
<evidence type="ECO:0000313" key="3">
    <source>
        <dbReference type="Proteomes" id="UP000596661"/>
    </source>
</evidence>
<evidence type="ECO:0000313" key="2">
    <source>
        <dbReference type="EnsemblPlants" id="cds.evm.model.05.1066"/>
    </source>
</evidence>
<evidence type="ECO:0000256" key="1">
    <source>
        <dbReference type="SAM" id="MobiDB-lite"/>
    </source>
</evidence>
<reference evidence="2" key="1">
    <citation type="submission" date="2018-11" db="EMBL/GenBank/DDBJ databases">
        <authorList>
            <person name="Grassa J C."/>
        </authorList>
    </citation>
    <scope>NUCLEOTIDE SEQUENCE [LARGE SCALE GENOMIC DNA]</scope>
</reference>
<keyword evidence="3" id="KW-1185">Reference proteome</keyword>
<organism evidence="2 3">
    <name type="scientific">Cannabis sativa</name>
    <name type="common">Hemp</name>
    <name type="synonym">Marijuana</name>
    <dbReference type="NCBI Taxonomy" id="3483"/>
    <lineage>
        <taxon>Eukaryota</taxon>
        <taxon>Viridiplantae</taxon>
        <taxon>Streptophyta</taxon>
        <taxon>Embryophyta</taxon>
        <taxon>Tracheophyta</taxon>
        <taxon>Spermatophyta</taxon>
        <taxon>Magnoliopsida</taxon>
        <taxon>eudicotyledons</taxon>
        <taxon>Gunneridae</taxon>
        <taxon>Pentapetalae</taxon>
        <taxon>rosids</taxon>
        <taxon>fabids</taxon>
        <taxon>Rosales</taxon>
        <taxon>Cannabaceae</taxon>
        <taxon>Cannabis</taxon>
    </lineage>
</organism>
<feature type="region of interest" description="Disordered" evidence="1">
    <location>
        <begin position="1"/>
        <end position="35"/>
    </location>
</feature>
<protein>
    <submittedName>
        <fullName evidence="2">Uncharacterized protein</fullName>
    </submittedName>
</protein>
<accession>A0A803PJU9</accession>
<dbReference type="Gramene" id="evm.model.05.1066">
    <property type="protein sequence ID" value="cds.evm.model.05.1066"/>
    <property type="gene ID" value="evm.TU.05.1066"/>
</dbReference>
<dbReference type="AlphaFoldDB" id="A0A803PJU9"/>